<dbReference type="InterPro" id="IPR007577">
    <property type="entry name" value="GlycoTrfase_DXD_sugar-bd_CS"/>
</dbReference>
<dbReference type="InterPro" id="IPR029044">
    <property type="entry name" value="Nucleotide-diphossugar_trans"/>
</dbReference>
<gene>
    <name evidence="1" type="ORF">CYCCA115_LOCUS19830</name>
</gene>
<evidence type="ECO:0000313" key="1">
    <source>
        <dbReference type="EMBL" id="CAJ1962735.1"/>
    </source>
</evidence>
<dbReference type="AlphaFoldDB" id="A0AAD2G7P4"/>
<evidence type="ECO:0008006" key="3">
    <source>
        <dbReference type="Google" id="ProtNLM"/>
    </source>
</evidence>
<dbReference type="PANTHER" id="PTHR31834">
    <property type="entry name" value="INITIATION-SPECIFIC ALPHA-1,6-MANNOSYLTRANSFERASE"/>
    <property type="match status" value="1"/>
</dbReference>
<dbReference type="Proteomes" id="UP001295423">
    <property type="component" value="Unassembled WGS sequence"/>
</dbReference>
<dbReference type="Gene3D" id="3.90.550.20">
    <property type="match status" value="1"/>
</dbReference>
<name>A0AAD2G7P4_9STRA</name>
<dbReference type="GO" id="GO:0000009">
    <property type="term" value="F:alpha-1,6-mannosyltransferase activity"/>
    <property type="evidence" value="ECO:0007669"/>
    <property type="project" value="InterPro"/>
</dbReference>
<dbReference type="InterPro" id="IPR039367">
    <property type="entry name" value="Och1-like"/>
</dbReference>
<sequence length="747" mass="83609">MSKDASLAKRKSRIFPKSLQAFACCLLLAFVIDVRGWVIIPQLICDDKVGIEFPNALKRRQLRADDSSATITVFVSNADSYNAKKLKQDLRRSALVTTIVDLDANPPSSLPNFALPYCKKAQSRYMELHTTYPYLAVELIKYCALAQNDGGLIIDADSPILTTLEDLLGEGLHNNVALLNDEYAPQAIHGAFLYLKDGTIAKQMVNLLTKTTLEELKASHILLITKGLYDSIAADTKVSALTSGIMSSDWYLFQHKCTINPVRGGQIADSVVLSYNISNSYSLNQNCPEGNGFCCSIIDPKTESTVMITKHLIFPHQTPPHSKSLAKPLHAETGSYKEDDLPYISTISEKLLQRPQQTLITPNFFDILLQNDCLPNDKRCMDCMKNRMGGNCRACKSFCQCYCKALCRTPIPQKFISKELSIRPPQYARDPSRLIPKIVHQTWLEDVTPEDYPNMSRLIESFKQSGWTYVFYTDRDIENFLSTHFPLEVRQAYDALRPGSFKADLFRYCVLLIYGGVYADMDILLETNLDLAIESDIGFMVPEDEPADSVGQHKMCLWNGLIASAPGHLFMAKAIESVVNNVRNRFTIVDIDATFCPKPELSILREVDTLFLTGPCLLGAMVNKVLGRHGQASFKAGELDLLEVRKEISLAKKQNVGVQKIDSQRFPGRTIILDQGKRDMGAHRFTFLEKNLVVAATDLPGSDDRGGQKKPAKHYSNTHVDIGIYGLERLYTDNVRANEEIRFAVES</sequence>
<reference evidence="1" key="1">
    <citation type="submission" date="2023-08" db="EMBL/GenBank/DDBJ databases">
        <authorList>
            <person name="Audoor S."/>
            <person name="Bilcke G."/>
        </authorList>
    </citation>
    <scope>NUCLEOTIDE SEQUENCE</scope>
</reference>
<dbReference type="PANTHER" id="PTHR31834:SF1">
    <property type="entry name" value="INITIATION-SPECIFIC ALPHA-1,6-MANNOSYLTRANSFERASE"/>
    <property type="match status" value="1"/>
</dbReference>
<dbReference type="EMBL" id="CAKOGP040002114">
    <property type="protein sequence ID" value="CAJ1962735.1"/>
    <property type="molecule type" value="Genomic_DNA"/>
</dbReference>
<accession>A0AAD2G7P4</accession>
<protein>
    <recommendedName>
        <fullName evidence="3">Alpha 1,4-glycosyltransferase domain-containing protein</fullName>
    </recommendedName>
</protein>
<comment type="caution">
    <text evidence="1">The sequence shown here is derived from an EMBL/GenBank/DDBJ whole genome shotgun (WGS) entry which is preliminary data.</text>
</comment>
<dbReference type="SUPFAM" id="SSF53448">
    <property type="entry name" value="Nucleotide-diphospho-sugar transferases"/>
    <property type="match status" value="1"/>
</dbReference>
<keyword evidence="2" id="KW-1185">Reference proteome</keyword>
<dbReference type="GO" id="GO:0000136">
    <property type="term" value="C:mannan polymerase complex"/>
    <property type="evidence" value="ECO:0007669"/>
    <property type="project" value="TreeGrafter"/>
</dbReference>
<proteinExistence type="predicted"/>
<organism evidence="1 2">
    <name type="scientific">Cylindrotheca closterium</name>
    <dbReference type="NCBI Taxonomy" id="2856"/>
    <lineage>
        <taxon>Eukaryota</taxon>
        <taxon>Sar</taxon>
        <taxon>Stramenopiles</taxon>
        <taxon>Ochrophyta</taxon>
        <taxon>Bacillariophyta</taxon>
        <taxon>Bacillariophyceae</taxon>
        <taxon>Bacillariophycidae</taxon>
        <taxon>Bacillariales</taxon>
        <taxon>Bacillariaceae</taxon>
        <taxon>Cylindrotheca</taxon>
    </lineage>
</organism>
<evidence type="ECO:0000313" key="2">
    <source>
        <dbReference type="Proteomes" id="UP001295423"/>
    </source>
</evidence>
<dbReference type="GO" id="GO:0006487">
    <property type="term" value="P:protein N-linked glycosylation"/>
    <property type="evidence" value="ECO:0007669"/>
    <property type="project" value="TreeGrafter"/>
</dbReference>
<dbReference type="Pfam" id="PF04488">
    <property type="entry name" value="Gly_transf_sug"/>
    <property type="match status" value="1"/>
</dbReference>